<keyword evidence="3" id="KW-1185">Reference proteome</keyword>
<protein>
    <recommendedName>
        <fullName evidence="1">VapC45 PIN like domain-containing protein</fullName>
    </recommendedName>
</protein>
<feature type="domain" description="VapC45 PIN like" evidence="1">
    <location>
        <begin position="16"/>
        <end position="100"/>
    </location>
</feature>
<evidence type="ECO:0000313" key="3">
    <source>
        <dbReference type="Proteomes" id="UP000001549"/>
    </source>
</evidence>
<sequence>MTMSGPPPASYWAKPPEFFVDASLGGRTVTGRLRELGYAVHTLAEVFGSKAAASGQPDTAWLTLVRRTGWVVLARDAAILRRPDELAALRAARVHMFLFEGQLAREQMLDRINTHLATIVTIATSREPQVTWVSQHNVHSMTVRQRRKPTHPTA</sequence>
<accession>F8AWH7</accession>
<evidence type="ECO:0000259" key="1">
    <source>
        <dbReference type="Pfam" id="PF18478"/>
    </source>
</evidence>
<dbReference type="Pfam" id="PF18478">
    <property type="entry name" value="PIN_10"/>
    <property type="match status" value="1"/>
</dbReference>
<dbReference type="HOGENOM" id="CLU_1701666_0_0_11"/>
<dbReference type="EMBL" id="CP002801">
    <property type="protein sequence ID" value="AEH08382.1"/>
    <property type="molecule type" value="Genomic_DNA"/>
</dbReference>
<reference evidence="2 3" key="1">
    <citation type="submission" date="2011-05" db="EMBL/GenBank/DDBJ databases">
        <title>Complete sequence of chromosome of Frankia symbiont of Datisca glomerata.</title>
        <authorList>
            <consortium name="US DOE Joint Genome Institute"/>
            <person name="Lucas S."/>
            <person name="Han J."/>
            <person name="Lapidus A."/>
            <person name="Cheng J.-F."/>
            <person name="Goodwin L."/>
            <person name="Pitluck S."/>
            <person name="Peters L."/>
            <person name="Mikhailova N."/>
            <person name="Chertkov O."/>
            <person name="Teshima H."/>
            <person name="Han C."/>
            <person name="Tapia R."/>
            <person name="Land M."/>
            <person name="Hauser L."/>
            <person name="Kyrpides N."/>
            <person name="Ivanova N."/>
            <person name="Pagani I."/>
            <person name="Berry A."/>
            <person name="Pawlowski K."/>
            <person name="Persson T."/>
            <person name="Vanden Heuvel B."/>
            <person name="Benson D."/>
            <person name="Woyke T."/>
        </authorList>
    </citation>
    <scope>NUCLEOTIDE SEQUENCE [LARGE SCALE GENOMIC DNA]</scope>
    <source>
        <strain evidence="3">4085684</strain>
    </source>
</reference>
<dbReference type="InterPro" id="IPR041375">
    <property type="entry name" value="VapC45_PIN-like"/>
</dbReference>
<name>F8AWH7_9ACTN</name>
<dbReference type="KEGG" id="fsy:FsymDg_0872"/>
<organism evidence="2 3">
    <name type="scientific">Candidatus Protofrankia datiscae</name>
    <dbReference type="NCBI Taxonomy" id="2716812"/>
    <lineage>
        <taxon>Bacteria</taxon>
        <taxon>Bacillati</taxon>
        <taxon>Actinomycetota</taxon>
        <taxon>Actinomycetes</taxon>
        <taxon>Frankiales</taxon>
        <taxon>Frankiaceae</taxon>
        <taxon>Protofrankia</taxon>
    </lineage>
</organism>
<dbReference type="AlphaFoldDB" id="F8AWH7"/>
<evidence type="ECO:0000313" key="2">
    <source>
        <dbReference type="EMBL" id="AEH08382.1"/>
    </source>
</evidence>
<dbReference type="Proteomes" id="UP000001549">
    <property type="component" value="Chromosome"/>
</dbReference>
<gene>
    <name evidence="2" type="ordered locus">FsymDg_0872</name>
</gene>
<proteinExistence type="predicted"/>
<dbReference type="RefSeq" id="WP_013872360.1">
    <property type="nucleotide sequence ID" value="NC_015656.1"/>
</dbReference>